<dbReference type="Proteomes" id="UP000251576">
    <property type="component" value="Unassembled WGS sequence"/>
</dbReference>
<dbReference type="GO" id="GO:0003676">
    <property type="term" value="F:nucleic acid binding"/>
    <property type="evidence" value="ECO:0007669"/>
    <property type="project" value="InterPro"/>
</dbReference>
<accession>A0A330G1L2</accession>
<evidence type="ECO:0000313" key="1">
    <source>
        <dbReference type="EMBL" id="RAZ61304.1"/>
    </source>
</evidence>
<dbReference type="EMBL" id="QMDH01000098">
    <property type="protein sequence ID" value="RAZ61304.1"/>
    <property type="molecule type" value="Genomic_DNA"/>
</dbReference>
<proteinExistence type="predicted"/>
<sequence>TLQQCQSHVFQNVMQSLKVDWLTHTPAGKDGTRTTARSKGKVERPFRTVKEAHETLYHFHKPETELQANEWLWNYLSRYNAQQHRSEKHSRLEDWLANIPRDGVRDMCSWEQYGRFAREPESRKVGVDARVTIDGTAWEVEPDMAGEIVILLWGLFDEEMYVEFTGETWGPYYPVSGPVPLHRYRTFRRGKAAERADRIHALARQLNIPISALSGSDLRVVSDDTQQRIDELPHQPFDARKFEYHFPTVIAAKLAIADDLAIPLARMPDEDRAFIDSILAETLNRNEVLARIRDYFRNRQPGEDHAG</sequence>
<reference evidence="1 2" key="1">
    <citation type="submission" date="2018-06" db="EMBL/GenBank/DDBJ databases">
        <title>ACT-28, a chromosomally-encoded AmpC with carbapenemase activity from Enterobacter kobei.</title>
        <authorList>
            <person name="Jousset A.B."/>
            <person name="Oueslati S."/>
            <person name="Bernabeu S."/>
            <person name="Takissian J."/>
            <person name="Creton E."/>
            <person name="Vogel A."/>
            <person name="Cotellon G."/>
            <person name="Bonnin R.A."/>
            <person name="Dortet L."/>
            <person name="Naas T."/>
        </authorList>
    </citation>
    <scope>NUCLEOTIDE SEQUENCE [LARGE SCALE GENOMIC DNA]</scope>
    <source>
        <strain evidence="1 2">99B3</strain>
    </source>
</reference>
<feature type="non-terminal residue" evidence="1">
    <location>
        <position position="1"/>
    </location>
</feature>
<organism evidence="1 2">
    <name type="scientific">Enterobacter cloacae</name>
    <dbReference type="NCBI Taxonomy" id="550"/>
    <lineage>
        <taxon>Bacteria</taxon>
        <taxon>Pseudomonadati</taxon>
        <taxon>Pseudomonadota</taxon>
        <taxon>Gammaproteobacteria</taxon>
        <taxon>Enterobacterales</taxon>
        <taxon>Enterobacteriaceae</taxon>
        <taxon>Enterobacter</taxon>
        <taxon>Enterobacter cloacae complex</taxon>
    </lineage>
</organism>
<protein>
    <submittedName>
        <fullName evidence="1">IS481 family transposase</fullName>
    </submittedName>
</protein>
<comment type="caution">
    <text evidence="1">The sequence shown here is derived from an EMBL/GenBank/DDBJ whole genome shotgun (WGS) entry which is preliminary data.</text>
</comment>
<dbReference type="PANTHER" id="PTHR35004">
    <property type="entry name" value="TRANSPOSASE RV3428C-RELATED"/>
    <property type="match status" value="1"/>
</dbReference>
<dbReference type="AlphaFoldDB" id="A0A330G1L2"/>
<dbReference type="InterPro" id="IPR036397">
    <property type="entry name" value="RNaseH_sf"/>
</dbReference>
<name>A0A330G1L2_ENTCL</name>
<dbReference type="PANTHER" id="PTHR35004:SF7">
    <property type="entry name" value="INTEGRASE PROTEIN"/>
    <property type="match status" value="1"/>
</dbReference>
<gene>
    <name evidence="1" type="ORF">DP202_26320</name>
</gene>
<evidence type="ECO:0000313" key="2">
    <source>
        <dbReference type="Proteomes" id="UP000251576"/>
    </source>
</evidence>
<dbReference type="Gene3D" id="3.30.420.10">
    <property type="entry name" value="Ribonuclease H-like superfamily/Ribonuclease H"/>
    <property type="match status" value="1"/>
</dbReference>